<dbReference type="Pfam" id="PF14144">
    <property type="entry name" value="DOG1"/>
    <property type="match status" value="1"/>
</dbReference>
<evidence type="ECO:0000313" key="4">
    <source>
        <dbReference type="RefSeq" id="XP_021855536.1"/>
    </source>
</evidence>
<feature type="region of interest" description="Disordered" evidence="1">
    <location>
        <begin position="1"/>
        <end position="20"/>
    </location>
</feature>
<keyword evidence="3" id="KW-1185">Reference proteome</keyword>
<dbReference type="GO" id="GO:0006351">
    <property type="term" value="P:DNA-templated transcription"/>
    <property type="evidence" value="ECO:0007669"/>
    <property type="project" value="InterPro"/>
</dbReference>
<feature type="domain" description="DOG1" evidence="2">
    <location>
        <begin position="21"/>
        <end position="246"/>
    </location>
</feature>
<organism evidence="3 4">
    <name type="scientific">Spinacia oleracea</name>
    <name type="common">Spinach</name>
    <dbReference type="NCBI Taxonomy" id="3562"/>
    <lineage>
        <taxon>Eukaryota</taxon>
        <taxon>Viridiplantae</taxon>
        <taxon>Streptophyta</taxon>
        <taxon>Embryophyta</taxon>
        <taxon>Tracheophyta</taxon>
        <taxon>Spermatophyta</taxon>
        <taxon>Magnoliopsida</taxon>
        <taxon>eudicotyledons</taxon>
        <taxon>Gunneridae</taxon>
        <taxon>Pentapetalae</taxon>
        <taxon>Caryophyllales</taxon>
        <taxon>Chenopodiaceae</taxon>
        <taxon>Chenopodioideae</taxon>
        <taxon>Anserineae</taxon>
        <taxon>Spinacia</taxon>
    </lineage>
</organism>
<dbReference type="InterPro" id="IPR051886">
    <property type="entry name" value="Seed_Dev/Stress_Resp_Reg"/>
</dbReference>
<dbReference type="RefSeq" id="XP_021855536.1">
    <property type="nucleotide sequence ID" value="XM_021999844.2"/>
</dbReference>
<dbReference type="PANTHER" id="PTHR46354:SF13">
    <property type="entry name" value="PROTEIN DOG1-LIKE 4"/>
    <property type="match status" value="1"/>
</dbReference>
<sequence length="252" mass="28773">MPSSSSSLPTPNNTTNSSSSSYSFEEFLRGWYHRLEQLSAEVAAAIATKDGEEIMVQEIEARQLIARTLGHFEEYYEHKSRAAHHNGFAVFYPAFCYSTFECVFYWISGFRPRVLLHLLSDTVRDLSPQQIHALDRLKRETRINEKAVEDDLARIQETVAAPPLMDVIREAAWLNEEQSLRMRNDEHIDDLEAAFETVIANADSLRVTTGAKIAEILTPTQCLRFLVAAMRLMQEMRSSGMERDRLTLAAER</sequence>
<dbReference type="PANTHER" id="PTHR46354">
    <property type="entry name" value="DOG1 DOMAIN-CONTAINING PROTEIN"/>
    <property type="match status" value="1"/>
</dbReference>
<accession>A0A9R0K1Y3</accession>
<protein>
    <submittedName>
        <fullName evidence="4">Protein RESPONSE TO ABA AND SALT 1</fullName>
    </submittedName>
</protein>
<dbReference type="OrthoDB" id="781635at2759"/>
<dbReference type="PROSITE" id="PS51806">
    <property type="entry name" value="DOG1"/>
    <property type="match status" value="1"/>
</dbReference>
<dbReference type="GO" id="GO:0043565">
    <property type="term" value="F:sequence-specific DNA binding"/>
    <property type="evidence" value="ECO:0007669"/>
    <property type="project" value="InterPro"/>
</dbReference>
<evidence type="ECO:0000259" key="2">
    <source>
        <dbReference type="PROSITE" id="PS51806"/>
    </source>
</evidence>
<proteinExistence type="predicted"/>
<reference evidence="3" key="1">
    <citation type="journal article" date="2021" name="Nat. Commun.">
        <title>Genomic analyses provide insights into spinach domestication and the genetic basis of agronomic traits.</title>
        <authorList>
            <person name="Cai X."/>
            <person name="Sun X."/>
            <person name="Xu C."/>
            <person name="Sun H."/>
            <person name="Wang X."/>
            <person name="Ge C."/>
            <person name="Zhang Z."/>
            <person name="Wang Q."/>
            <person name="Fei Z."/>
            <person name="Jiao C."/>
            <person name="Wang Q."/>
        </authorList>
    </citation>
    <scope>NUCLEOTIDE SEQUENCE [LARGE SCALE GENOMIC DNA]</scope>
    <source>
        <strain evidence="3">cv. Varoflay</strain>
    </source>
</reference>
<evidence type="ECO:0000256" key="1">
    <source>
        <dbReference type="SAM" id="MobiDB-lite"/>
    </source>
</evidence>
<reference evidence="4" key="2">
    <citation type="submission" date="2025-08" db="UniProtKB">
        <authorList>
            <consortium name="RefSeq"/>
        </authorList>
    </citation>
    <scope>IDENTIFICATION</scope>
    <source>
        <tissue evidence="4">Leaf</tissue>
    </source>
</reference>
<dbReference type="InterPro" id="IPR025422">
    <property type="entry name" value="TGA_domain"/>
</dbReference>
<dbReference type="AlphaFoldDB" id="A0A9R0K1Y3"/>
<dbReference type="GeneID" id="110794873"/>
<gene>
    <name evidence="4" type="primary">LOC110794873</name>
</gene>
<evidence type="ECO:0000313" key="3">
    <source>
        <dbReference type="Proteomes" id="UP000813463"/>
    </source>
</evidence>
<dbReference type="Proteomes" id="UP000813463">
    <property type="component" value="Chromosome 6"/>
</dbReference>
<dbReference type="KEGG" id="soe:110794873"/>
<name>A0A9R0K1Y3_SPIOL</name>